<dbReference type="Pfam" id="PF07475">
    <property type="entry name" value="Hpr_kinase_C"/>
    <property type="match status" value="1"/>
</dbReference>
<dbReference type="Gene3D" id="3.40.50.300">
    <property type="entry name" value="P-loop containing nucleotide triphosphate hydrolases"/>
    <property type="match status" value="1"/>
</dbReference>
<keyword evidence="9" id="KW-0511">Multifunctional enzyme</keyword>
<dbReference type="CDD" id="cd01918">
    <property type="entry name" value="HprK_C"/>
    <property type="match status" value="1"/>
</dbReference>
<keyword evidence="5" id="KW-0808">Transferase</keyword>
<dbReference type="GO" id="GO:0004674">
    <property type="term" value="F:protein serine/threonine kinase activity"/>
    <property type="evidence" value="ECO:0007669"/>
    <property type="project" value="UniProtKB-KW"/>
</dbReference>
<dbReference type="PANTHER" id="PTHR30305:SF1">
    <property type="entry name" value="HPR KINASE_PHOSPHORYLASE"/>
    <property type="match status" value="1"/>
</dbReference>
<keyword evidence="8" id="KW-0067">ATP-binding</keyword>
<evidence type="ECO:0000259" key="13">
    <source>
        <dbReference type="Pfam" id="PF07475"/>
    </source>
</evidence>
<dbReference type="EMBL" id="MUZR01000018">
    <property type="protein sequence ID" value="OOC10322.1"/>
    <property type="molecule type" value="Genomic_DNA"/>
</dbReference>
<dbReference type="AlphaFoldDB" id="A0A1V2ZYZ3"/>
<sequence>MADRAEAAGDGTASNITIAALTRAMGSRLDLRYVHGEEAAGDRELLGVGDGDLPLAGHLNLIRPNRIQVIGDYEARYIAGLSDEQRDHLVLEMARTGTTMVIFAEDTCPFPRMPHAGDDPLPVILCTRTSSHEVIALLRYFLQQRLAHFEVRHGVFMEILGIGVLISGASSVGKSEVALELISRGHRLIADDAPEFARIAPDIVRGHCPALLQDLLEVRGLGVLNIRAMYGDSAIKGGKYLRLIIDLRDHNEPSPVPDDRLNGRRGESEILGLRIPLISLPVAPGRNIAVMIEAAVRNHLLHMQGYIAGDDLRARQRRQMGEDQQEESIFHIGGPSTTVPNPDPEG</sequence>
<dbReference type="SUPFAM" id="SSF75138">
    <property type="entry name" value="HprK N-terminal domain-like"/>
    <property type="match status" value="1"/>
</dbReference>
<feature type="region of interest" description="Disordered" evidence="11">
    <location>
        <begin position="317"/>
        <end position="346"/>
    </location>
</feature>
<comment type="similarity">
    <text evidence="2">Belongs to the HPrK/P family.</text>
</comment>
<evidence type="ECO:0000256" key="7">
    <source>
        <dbReference type="ARBA" id="ARBA00022777"/>
    </source>
</evidence>
<evidence type="ECO:0000256" key="9">
    <source>
        <dbReference type="ARBA" id="ARBA00023268"/>
    </source>
</evidence>
<reference evidence="14 15" key="1">
    <citation type="submission" date="2017-02" db="EMBL/GenBank/DDBJ databases">
        <title>Genomic diversity within the haloalkaliphilic genus Thioalkalivibrio.</title>
        <authorList>
            <person name="Ahn A.-C."/>
            <person name="Meier-Kolthoff J."/>
            <person name="Overmars L."/>
            <person name="Richter M."/>
            <person name="Woyke T."/>
            <person name="Sorokin D.Y."/>
            <person name="Muyzer G."/>
        </authorList>
    </citation>
    <scope>NUCLEOTIDE SEQUENCE [LARGE SCALE GENOMIC DNA]</scope>
    <source>
        <strain evidence="14 15">HL17</strain>
    </source>
</reference>
<dbReference type="Proteomes" id="UP000189177">
    <property type="component" value="Unassembled WGS sequence"/>
</dbReference>
<dbReference type="InterPro" id="IPR011104">
    <property type="entry name" value="Hpr_kin/Pase_C"/>
</dbReference>
<keyword evidence="15" id="KW-1185">Reference proteome</keyword>
<keyword evidence="6" id="KW-0547">Nucleotide-binding</keyword>
<keyword evidence="4" id="KW-0723">Serine/threonine-protein kinase</keyword>
<dbReference type="Pfam" id="PF02603">
    <property type="entry name" value="Hpr_kinase_N"/>
    <property type="match status" value="1"/>
</dbReference>
<dbReference type="STRING" id="252474.B1A74_06710"/>
<dbReference type="Gene3D" id="3.40.1390.20">
    <property type="entry name" value="HprK N-terminal domain-like"/>
    <property type="match status" value="1"/>
</dbReference>
<accession>A0A1V2ZYZ3</accession>
<dbReference type="GO" id="GO:0000155">
    <property type="term" value="F:phosphorelay sensor kinase activity"/>
    <property type="evidence" value="ECO:0007669"/>
    <property type="project" value="InterPro"/>
</dbReference>
<dbReference type="GO" id="GO:0005524">
    <property type="term" value="F:ATP binding"/>
    <property type="evidence" value="ECO:0007669"/>
    <property type="project" value="UniProtKB-KW"/>
</dbReference>
<evidence type="ECO:0000256" key="1">
    <source>
        <dbReference type="ARBA" id="ARBA00001120"/>
    </source>
</evidence>
<dbReference type="NCBIfam" id="TIGR00679">
    <property type="entry name" value="hpr-ser"/>
    <property type="match status" value="1"/>
</dbReference>
<evidence type="ECO:0000256" key="2">
    <source>
        <dbReference type="ARBA" id="ARBA00006883"/>
    </source>
</evidence>
<dbReference type="InterPro" id="IPR003755">
    <property type="entry name" value="HPr(Ser)_kin/Pase"/>
</dbReference>
<evidence type="ECO:0000256" key="4">
    <source>
        <dbReference type="ARBA" id="ARBA00022527"/>
    </source>
</evidence>
<evidence type="ECO:0000313" key="14">
    <source>
        <dbReference type="EMBL" id="OOC10322.1"/>
    </source>
</evidence>
<evidence type="ECO:0000256" key="8">
    <source>
        <dbReference type="ARBA" id="ARBA00022840"/>
    </source>
</evidence>
<proteinExistence type="inferred from homology"/>
<dbReference type="RefSeq" id="WP_018947415.1">
    <property type="nucleotide sequence ID" value="NZ_MUZR01000018.1"/>
</dbReference>
<name>A0A1V2ZYZ3_9GAMM</name>
<evidence type="ECO:0000256" key="10">
    <source>
        <dbReference type="ARBA" id="ARBA00047657"/>
    </source>
</evidence>
<keyword evidence="7 14" id="KW-0418">Kinase</keyword>
<dbReference type="OrthoDB" id="9778803at2"/>
<organism evidence="14 15">
    <name type="scientific">Thioalkalivibrio halophilus</name>
    <dbReference type="NCBI Taxonomy" id="252474"/>
    <lineage>
        <taxon>Bacteria</taxon>
        <taxon>Pseudomonadati</taxon>
        <taxon>Pseudomonadota</taxon>
        <taxon>Gammaproteobacteria</taxon>
        <taxon>Chromatiales</taxon>
        <taxon>Ectothiorhodospiraceae</taxon>
        <taxon>Thioalkalivibrio</taxon>
    </lineage>
</organism>
<evidence type="ECO:0000256" key="5">
    <source>
        <dbReference type="ARBA" id="ARBA00022679"/>
    </source>
</evidence>
<dbReference type="InterPro" id="IPR028979">
    <property type="entry name" value="Ser_kin/Pase_Hpr-like_N_sf"/>
</dbReference>
<feature type="domain" description="HPr(Ser) kinase/phosphorylase N-terminal" evidence="12">
    <location>
        <begin position="16"/>
        <end position="142"/>
    </location>
</feature>
<feature type="domain" description="HPr kinase/phosphorylase C-terminal" evidence="13">
    <location>
        <begin position="145"/>
        <end position="315"/>
    </location>
</feature>
<comment type="catalytic activity">
    <reaction evidence="1">
        <text>[HPr protein]-L-serine + ATP = [HPr protein]-O-phospho-L-serine + ADP + H(+)</text>
        <dbReference type="Rhea" id="RHEA:46600"/>
        <dbReference type="Rhea" id="RHEA-COMP:11602"/>
        <dbReference type="Rhea" id="RHEA-COMP:11603"/>
        <dbReference type="ChEBI" id="CHEBI:15378"/>
        <dbReference type="ChEBI" id="CHEBI:29999"/>
        <dbReference type="ChEBI" id="CHEBI:30616"/>
        <dbReference type="ChEBI" id="CHEBI:83421"/>
        <dbReference type="ChEBI" id="CHEBI:456216"/>
    </reaction>
</comment>
<gene>
    <name evidence="14" type="ORF">B1A74_06710</name>
</gene>
<protein>
    <submittedName>
        <fullName evidence="14">HPr(Ser) kinase/phosphatase</fullName>
    </submittedName>
</protein>
<evidence type="ECO:0000256" key="3">
    <source>
        <dbReference type="ARBA" id="ARBA00011643"/>
    </source>
</evidence>
<comment type="subunit">
    <text evidence="3">Homohexamer.</text>
</comment>
<evidence type="ECO:0000313" key="15">
    <source>
        <dbReference type="Proteomes" id="UP000189177"/>
    </source>
</evidence>
<comment type="catalytic activity">
    <reaction evidence="10">
        <text>[HPr protein]-O-phospho-L-serine + phosphate + H(+) = [HPr protein]-L-serine + diphosphate</text>
        <dbReference type="Rhea" id="RHEA:46604"/>
        <dbReference type="Rhea" id="RHEA-COMP:11602"/>
        <dbReference type="Rhea" id="RHEA-COMP:11603"/>
        <dbReference type="ChEBI" id="CHEBI:15378"/>
        <dbReference type="ChEBI" id="CHEBI:29999"/>
        <dbReference type="ChEBI" id="CHEBI:33019"/>
        <dbReference type="ChEBI" id="CHEBI:43474"/>
        <dbReference type="ChEBI" id="CHEBI:83421"/>
    </reaction>
</comment>
<evidence type="ECO:0000259" key="12">
    <source>
        <dbReference type="Pfam" id="PF02603"/>
    </source>
</evidence>
<dbReference type="SUPFAM" id="SSF53795">
    <property type="entry name" value="PEP carboxykinase-like"/>
    <property type="match status" value="1"/>
</dbReference>
<dbReference type="GO" id="GO:0006109">
    <property type="term" value="P:regulation of carbohydrate metabolic process"/>
    <property type="evidence" value="ECO:0007669"/>
    <property type="project" value="InterPro"/>
</dbReference>
<evidence type="ECO:0000256" key="6">
    <source>
        <dbReference type="ARBA" id="ARBA00022741"/>
    </source>
</evidence>
<comment type="caution">
    <text evidence="14">The sequence shown here is derived from an EMBL/GenBank/DDBJ whole genome shotgun (WGS) entry which is preliminary data.</text>
</comment>
<evidence type="ECO:0000256" key="11">
    <source>
        <dbReference type="SAM" id="MobiDB-lite"/>
    </source>
</evidence>
<dbReference type="InterPro" id="IPR011126">
    <property type="entry name" value="Hpr_kin/Pase_Hpr_N"/>
</dbReference>
<dbReference type="InterPro" id="IPR027417">
    <property type="entry name" value="P-loop_NTPase"/>
</dbReference>
<dbReference type="PANTHER" id="PTHR30305">
    <property type="entry name" value="PROTEIN YJDM-RELATED"/>
    <property type="match status" value="1"/>
</dbReference>